<dbReference type="GO" id="GO:0055085">
    <property type="term" value="P:transmembrane transport"/>
    <property type="evidence" value="ECO:0007669"/>
    <property type="project" value="InterPro"/>
</dbReference>
<dbReference type="PANTHER" id="PTHR36838">
    <property type="entry name" value="AUXIN EFFLUX CARRIER FAMILY PROTEIN"/>
    <property type="match status" value="1"/>
</dbReference>
<feature type="transmembrane region" description="Helical" evidence="7">
    <location>
        <begin position="170"/>
        <end position="189"/>
    </location>
</feature>
<evidence type="ECO:0000313" key="8">
    <source>
        <dbReference type="EMBL" id="GGO85902.1"/>
    </source>
</evidence>
<feature type="transmembrane region" description="Helical" evidence="7">
    <location>
        <begin position="64"/>
        <end position="87"/>
    </location>
</feature>
<keyword evidence="9" id="KW-1185">Reference proteome</keyword>
<feature type="transmembrane region" description="Helical" evidence="7">
    <location>
        <begin position="99"/>
        <end position="119"/>
    </location>
</feature>
<gene>
    <name evidence="8" type="ORF">GCM10011348_35530</name>
</gene>
<feature type="transmembrane region" description="Helical" evidence="7">
    <location>
        <begin position="232"/>
        <end position="252"/>
    </location>
</feature>
<evidence type="ECO:0000256" key="5">
    <source>
        <dbReference type="ARBA" id="ARBA00022989"/>
    </source>
</evidence>
<evidence type="ECO:0000256" key="1">
    <source>
        <dbReference type="ARBA" id="ARBA00004141"/>
    </source>
</evidence>
<keyword evidence="6 7" id="KW-0472">Membrane</keyword>
<reference evidence="8 9" key="1">
    <citation type="journal article" date="2014" name="Int. J. Syst. Evol. Microbiol.">
        <title>Complete genome sequence of Corynebacterium casei LMG S-19264T (=DSM 44701T), isolated from a smear-ripened cheese.</title>
        <authorList>
            <consortium name="US DOE Joint Genome Institute (JGI-PGF)"/>
            <person name="Walter F."/>
            <person name="Albersmeier A."/>
            <person name="Kalinowski J."/>
            <person name="Ruckert C."/>
        </authorList>
    </citation>
    <scope>NUCLEOTIDE SEQUENCE [LARGE SCALE GENOMIC DNA]</scope>
    <source>
        <strain evidence="8 9">CGMCC 1.7286</strain>
    </source>
</reference>
<proteinExistence type="predicted"/>
<feature type="transmembrane region" description="Helical" evidence="7">
    <location>
        <begin position="201"/>
        <end position="220"/>
    </location>
</feature>
<evidence type="ECO:0000256" key="3">
    <source>
        <dbReference type="ARBA" id="ARBA00022475"/>
    </source>
</evidence>
<accession>A0A917ZNG8</accession>
<dbReference type="Pfam" id="PF03547">
    <property type="entry name" value="Mem_trans"/>
    <property type="match status" value="1"/>
</dbReference>
<comment type="caution">
    <text evidence="8">The sequence shown here is derived from an EMBL/GenBank/DDBJ whole genome shotgun (WGS) entry which is preliminary data.</text>
</comment>
<dbReference type="RefSeq" id="WP_188861945.1">
    <property type="nucleotide sequence ID" value="NZ_BMLT01000009.1"/>
</dbReference>
<keyword evidence="4 7" id="KW-0812">Transmembrane</keyword>
<dbReference type="AlphaFoldDB" id="A0A917ZNG8"/>
<dbReference type="InterPro" id="IPR004776">
    <property type="entry name" value="Mem_transp_PIN-like"/>
</dbReference>
<evidence type="ECO:0000256" key="6">
    <source>
        <dbReference type="ARBA" id="ARBA00023136"/>
    </source>
</evidence>
<feature type="transmembrane region" description="Helical" evidence="7">
    <location>
        <begin position="290"/>
        <end position="310"/>
    </location>
</feature>
<feature type="transmembrane region" description="Helical" evidence="7">
    <location>
        <begin position="259"/>
        <end position="278"/>
    </location>
</feature>
<sequence>MLEVLTTTAPIFLLIALGFTAVKTALMPQEAIPGLGHFVLYFALPALIISTLGKMEFASVIDPAYMLVYGSASIIALVLGILISKHLLHDNLTGSGVKALGMSISNSAFFGYPVLLLTFEHPPTNAFAMCLIIENMIVVPLALVTIEYSIGRSNGMSLAEAWKGVLVRVIRNPLIIAIAAGITLSALELQLPGPVEQSLEMLARTSASIALFVVGGSLVSSRLRGNLTEIGTVAAGKLILHPLLVALMVMLVPGMDPQLKAAAILMASMPMMSVYPIVGGNYGYRELCSSILLATTVLSFIAISVTLALVL</sequence>
<dbReference type="EMBL" id="BMLT01000009">
    <property type="protein sequence ID" value="GGO85902.1"/>
    <property type="molecule type" value="Genomic_DNA"/>
</dbReference>
<dbReference type="Proteomes" id="UP000599578">
    <property type="component" value="Unassembled WGS sequence"/>
</dbReference>
<feature type="transmembrane region" description="Helical" evidence="7">
    <location>
        <begin position="34"/>
        <end position="52"/>
    </location>
</feature>
<keyword evidence="5 7" id="KW-1133">Transmembrane helix</keyword>
<organism evidence="8 9">
    <name type="scientific">Marinobacterium nitratireducens</name>
    <dbReference type="NCBI Taxonomy" id="518897"/>
    <lineage>
        <taxon>Bacteria</taxon>
        <taxon>Pseudomonadati</taxon>
        <taxon>Pseudomonadota</taxon>
        <taxon>Gammaproteobacteria</taxon>
        <taxon>Oceanospirillales</taxon>
        <taxon>Oceanospirillaceae</taxon>
        <taxon>Marinobacterium</taxon>
    </lineage>
</organism>
<comment type="subcellular location">
    <subcellularLocation>
        <location evidence="1">Membrane</location>
        <topology evidence="1">Multi-pass membrane protein</topology>
    </subcellularLocation>
</comment>
<dbReference type="PANTHER" id="PTHR36838:SF1">
    <property type="entry name" value="SLR1864 PROTEIN"/>
    <property type="match status" value="1"/>
</dbReference>
<evidence type="ECO:0000256" key="2">
    <source>
        <dbReference type="ARBA" id="ARBA00022448"/>
    </source>
</evidence>
<dbReference type="GO" id="GO:0016020">
    <property type="term" value="C:membrane"/>
    <property type="evidence" value="ECO:0007669"/>
    <property type="project" value="UniProtKB-SubCell"/>
</dbReference>
<evidence type="ECO:0000256" key="7">
    <source>
        <dbReference type="SAM" id="Phobius"/>
    </source>
</evidence>
<name>A0A917ZNG8_9GAMM</name>
<keyword evidence="3" id="KW-1003">Cell membrane</keyword>
<evidence type="ECO:0000256" key="4">
    <source>
        <dbReference type="ARBA" id="ARBA00022692"/>
    </source>
</evidence>
<protein>
    <submittedName>
        <fullName evidence="8">Malonate transporter</fullName>
    </submittedName>
</protein>
<feature type="transmembrane region" description="Helical" evidence="7">
    <location>
        <begin position="126"/>
        <end position="150"/>
    </location>
</feature>
<keyword evidence="2" id="KW-0813">Transport</keyword>
<evidence type="ECO:0000313" key="9">
    <source>
        <dbReference type="Proteomes" id="UP000599578"/>
    </source>
</evidence>